<name>A0AA39CGT8_9EURO</name>
<dbReference type="InterPro" id="IPR001128">
    <property type="entry name" value="Cyt_P450"/>
</dbReference>
<feature type="transmembrane region" description="Helical" evidence="3">
    <location>
        <begin position="233"/>
        <end position="257"/>
    </location>
</feature>
<dbReference type="Gene3D" id="1.10.630.10">
    <property type="entry name" value="Cytochrome P450"/>
    <property type="match status" value="1"/>
</dbReference>
<dbReference type="AlphaFoldDB" id="A0AA39CGT8"/>
<keyword evidence="2" id="KW-0349">Heme</keyword>
<keyword evidence="2" id="KW-0479">Metal-binding</keyword>
<reference evidence="4" key="1">
    <citation type="submission" date="2022-10" db="EMBL/GenBank/DDBJ databases">
        <title>Culturing micro-colonial fungi from biological soil crusts in the Mojave desert and describing Neophaeococcomyces mojavensis, and introducing the new genera and species Taxawa tesnikishii.</title>
        <authorList>
            <person name="Kurbessoian T."/>
            <person name="Stajich J.E."/>
        </authorList>
    </citation>
    <scope>NUCLEOTIDE SEQUENCE</scope>
    <source>
        <strain evidence="4">TK_41</strain>
    </source>
</reference>
<evidence type="ECO:0000313" key="4">
    <source>
        <dbReference type="EMBL" id="KAJ9607585.1"/>
    </source>
</evidence>
<dbReference type="InterPro" id="IPR036396">
    <property type="entry name" value="Cyt_P450_sf"/>
</dbReference>
<evidence type="ECO:0000256" key="2">
    <source>
        <dbReference type="PIRSR" id="PIRSR602401-1"/>
    </source>
</evidence>
<dbReference type="GO" id="GO:0005506">
    <property type="term" value="F:iron ion binding"/>
    <property type="evidence" value="ECO:0007669"/>
    <property type="project" value="InterPro"/>
</dbReference>
<keyword evidence="3" id="KW-1133">Transmembrane helix</keyword>
<dbReference type="EMBL" id="JAPDRK010000011">
    <property type="protein sequence ID" value="KAJ9607585.1"/>
    <property type="molecule type" value="Genomic_DNA"/>
</dbReference>
<dbReference type="Pfam" id="PF00067">
    <property type="entry name" value="p450"/>
    <property type="match status" value="1"/>
</dbReference>
<keyword evidence="5" id="KW-1185">Reference proteome</keyword>
<comment type="caution">
    <text evidence="4">The sequence shown here is derived from an EMBL/GenBank/DDBJ whole genome shotgun (WGS) entry which is preliminary data.</text>
</comment>
<organism evidence="4 5">
    <name type="scientific">Cladophialophora chaetospira</name>
    <dbReference type="NCBI Taxonomy" id="386627"/>
    <lineage>
        <taxon>Eukaryota</taxon>
        <taxon>Fungi</taxon>
        <taxon>Dikarya</taxon>
        <taxon>Ascomycota</taxon>
        <taxon>Pezizomycotina</taxon>
        <taxon>Eurotiomycetes</taxon>
        <taxon>Chaetothyriomycetidae</taxon>
        <taxon>Chaetothyriales</taxon>
        <taxon>Herpotrichiellaceae</taxon>
        <taxon>Cladophialophora</taxon>
    </lineage>
</organism>
<proteinExistence type="inferred from homology"/>
<dbReference type="PANTHER" id="PTHR24305:SF166">
    <property type="entry name" value="CYTOCHROME P450 12A4, MITOCHONDRIAL-RELATED"/>
    <property type="match status" value="1"/>
</dbReference>
<dbReference type="Proteomes" id="UP001172673">
    <property type="component" value="Unassembled WGS sequence"/>
</dbReference>
<evidence type="ECO:0008006" key="6">
    <source>
        <dbReference type="Google" id="ProtNLM"/>
    </source>
</evidence>
<keyword evidence="3" id="KW-0472">Membrane</keyword>
<dbReference type="CDD" id="cd11070">
    <property type="entry name" value="CYP56-like"/>
    <property type="match status" value="1"/>
</dbReference>
<gene>
    <name evidence="4" type="ORF">H2200_007663</name>
</gene>
<evidence type="ECO:0000256" key="3">
    <source>
        <dbReference type="SAM" id="Phobius"/>
    </source>
</evidence>
<dbReference type="InterPro" id="IPR050121">
    <property type="entry name" value="Cytochrome_P450_monoxygenase"/>
</dbReference>
<sequence>MFAFTILTLPFLVLPLWYLISLFSNYRLARTSKLPILISPVNPFNPFWILLRPYTNPVLSYLPFGLGRSTDYNYLGFAWKDKNRLHKRYGGAYIIVTPGQNQLIVGDATACNDIFKNHRIWPKNDAFNVPLNTFGPNVGTSEGDAWQRQRKITAVAFNERNNSLVWQEAVKQSRQMLATWVLKPESVGVTTTMDDFFLFALHVLTGAGFGRSYDYDSPLKKPDPGHSMSYREALRGVLGNIFITYAIAKAGSLSFLLPASGKRVQRAIAEFKLYMRELVDQERASYSQGKGTNAANLMSTLVRASESEARIANEKLRNSLTDEEFVGNLYIFNLAGHDTTAGTLTYAIGLLACFPEWQDWIKEELREVFGDGDVQENEYEAAFPRLRRCMAIMYETLRLYAPLNGVPRCTGTEPKNLKLGSETYTIPKDTLVFVNNAAVQCDQQHWGDDSLLWRPGRWLKQDAEDKAAEVPVQPKENVYIPWISGPRVCPGKKFSQVEHTAAIACLFHKHRVAPVLEAGESVLQARMRLLCALQDSDMALAMRMNHPERLTLRWGKDV</sequence>
<keyword evidence="2" id="KW-0408">Iron</keyword>
<feature type="binding site" description="axial binding residue" evidence="2">
    <location>
        <position position="489"/>
    </location>
    <ligand>
        <name>heme</name>
        <dbReference type="ChEBI" id="CHEBI:30413"/>
    </ligand>
    <ligandPart>
        <name>Fe</name>
        <dbReference type="ChEBI" id="CHEBI:18248"/>
    </ligandPart>
</feature>
<evidence type="ECO:0000313" key="5">
    <source>
        <dbReference type="Proteomes" id="UP001172673"/>
    </source>
</evidence>
<dbReference type="PRINTS" id="PR00385">
    <property type="entry name" value="P450"/>
</dbReference>
<dbReference type="PRINTS" id="PR00463">
    <property type="entry name" value="EP450I"/>
</dbReference>
<dbReference type="PANTHER" id="PTHR24305">
    <property type="entry name" value="CYTOCHROME P450"/>
    <property type="match status" value="1"/>
</dbReference>
<dbReference type="InterPro" id="IPR002401">
    <property type="entry name" value="Cyt_P450_E_grp-I"/>
</dbReference>
<feature type="transmembrane region" description="Helical" evidence="3">
    <location>
        <begin position="6"/>
        <end position="26"/>
    </location>
</feature>
<accession>A0AA39CGT8</accession>
<keyword evidence="3" id="KW-0812">Transmembrane</keyword>
<comment type="cofactor">
    <cofactor evidence="2">
        <name>heme</name>
        <dbReference type="ChEBI" id="CHEBI:30413"/>
    </cofactor>
</comment>
<comment type="similarity">
    <text evidence="1">Belongs to the cytochrome P450 family.</text>
</comment>
<evidence type="ECO:0000256" key="1">
    <source>
        <dbReference type="ARBA" id="ARBA00010617"/>
    </source>
</evidence>
<protein>
    <recommendedName>
        <fullName evidence="6">Cytochrome P450</fullName>
    </recommendedName>
</protein>
<dbReference type="GO" id="GO:0016705">
    <property type="term" value="F:oxidoreductase activity, acting on paired donors, with incorporation or reduction of molecular oxygen"/>
    <property type="evidence" value="ECO:0007669"/>
    <property type="project" value="InterPro"/>
</dbReference>
<dbReference type="SUPFAM" id="SSF48264">
    <property type="entry name" value="Cytochrome P450"/>
    <property type="match status" value="1"/>
</dbReference>
<dbReference type="GO" id="GO:0004497">
    <property type="term" value="F:monooxygenase activity"/>
    <property type="evidence" value="ECO:0007669"/>
    <property type="project" value="InterPro"/>
</dbReference>
<dbReference type="GO" id="GO:0020037">
    <property type="term" value="F:heme binding"/>
    <property type="evidence" value="ECO:0007669"/>
    <property type="project" value="InterPro"/>
</dbReference>